<feature type="chain" id="PRO_5026933828" evidence="1">
    <location>
        <begin position="18"/>
        <end position="339"/>
    </location>
</feature>
<dbReference type="EMBL" id="CP042652">
    <property type="protein sequence ID" value="QKE29238.1"/>
    <property type="molecule type" value="Genomic_DNA"/>
</dbReference>
<dbReference type="AlphaFoldDB" id="A0A6M8EL45"/>
<dbReference type="InterPro" id="IPR011990">
    <property type="entry name" value="TPR-like_helical_dom_sf"/>
</dbReference>
<reference evidence="2 3" key="1">
    <citation type="submission" date="2019-08" db="EMBL/GenBank/DDBJ databases">
        <title>Complete genome sequence of Arcobacter acticola.</title>
        <authorList>
            <person name="Miller W."/>
        </authorList>
    </citation>
    <scope>NUCLEOTIDE SEQUENCE [LARGE SCALE GENOMIC DNA]</scope>
    <source>
        <strain evidence="2 3">KCTC 52212</strain>
    </source>
</reference>
<dbReference type="Pfam" id="PF13174">
    <property type="entry name" value="TPR_6"/>
    <property type="match status" value="1"/>
</dbReference>
<dbReference type="InterPro" id="IPR019734">
    <property type="entry name" value="TPR_rpt"/>
</dbReference>
<dbReference type="SUPFAM" id="SSF48452">
    <property type="entry name" value="TPR-like"/>
    <property type="match status" value="1"/>
</dbReference>
<name>A0A6M8EL45_9BACT</name>
<keyword evidence="3" id="KW-1185">Reference proteome</keyword>
<keyword evidence="1" id="KW-0732">Signal</keyword>
<evidence type="ECO:0000313" key="2">
    <source>
        <dbReference type="EMBL" id="QKE29238.1"/>
    </source>
</evidence>
<gene>
    <name evidence="2" type="primary">ybgF</name>
    <name evidence="2" type="ORF">AACT_2109</name>
</gene>
<accession>A0A6M8EL45</accession>
<dbReference type="Proteomes" id="UP000503483">
    <property type="component" value="Chromosome"/>
</dbReference>
<dbReference type="RefSeq" id="WP_172126797.1">
    <property type="nucleotide sequence ID" value="NZ_CP042652.1"/>
</dbReference>
<dbReference type="Gene3D" id="1.25.40.10">
    <property type="entry name" value="Tetratricopeptide repeat domain"/>
    <property type="match status" value="1"/>
</dbReference>
<dbReference type="KEGG" id="paco:AACT_2109"/>
<evidence type="ECO:0000313" key="3">
    <source>
        <dbReference type="Proteomes" id="UP000503483"/>
    </source>
</evidence>
<sequence length="339" mass="37563">MNKYLLSLLVVSSIAGAQEVSVFDAGNLNANSPYGLNSSEKHILKNQTNINSLSSKVGDMNSLIEAINRRLEGLESTYEGDSAKLNSTVLKINELSQKIGQSSDLASNGDAAEIKNVSQQLLNMKSDSEKEMKESINTLKAALAKISTLVNKINSDYVSSSELEKNMQQFITREEFEALKKTLGVKTTQVTPTKTNQAKSSAVETKVSADEVIKENLTAEDKVKLLNDAKSDFDAKNYNSAIPKYEKLVEVNYKPAESNFYLGEMWYIRKKYDLAISHFKKSAVLYDKAAYMPTLLLHSAISFENTKDKENAKNFYSTLIDLYPSSSEAGIAKKNLTKL</sequence>
<organism evidence="2 3">
    <name type="scientific">Arcobacter acticola</name>
    <dbReference type="NCBI Taxonomy" id="1849015"/>
    <lineage>
        <taxon>Bacteria</taxon>
        <taxon>Pseudomonadati</taxon>
        <taxon>Campylobacterota</taxon>
        <taxon>Epsilonproteobacteria</taxon>
        <taxon>Campylobacterales</taxon>
        <taxon>Arcobacteraceae</taxon>
        <taxon>Arcobacter</taxon>
    </lineage>
</organism>
<protein>
    <submittedName>
        <fullName evidence="2">Tol-Pal system protein YbgF</fullName>
    </submittedName>
</protein>
<proteinExistence type="predicted"/>
<evidence type="ECO:0000256" key="1">
    <source>
        <dbReference type="SAM" id="SignalP"/>
    </source>
</evidence>
<feature type="signal peptide" evidence="1">
    <location>
        <begin position="1"/>
        <end position="17"/>
    </location>
</feature>